<dbReference type="PANTHER" id="PTHR30244">
    <property type="entry name" value="TRANSAMINASE"/>
    <property type="match status" value="1"/>
</dbReference>
<keyword evidence="6" id="KW-0032">Aminotransferase</keyword>
<dbReference type="Proteomes" id="UP000033869">
    <property type="component" value="Unassembled WGS sequence"/>
</dbReference>
<dbReference type="GO" id="GO:0030170">
    <property type="term" value="F:pyridoxal phosphate binding"/>
    <property type="evidence" value="ECO:0007669"/>
    <property type="project" value="UniProtKB-ARBA"/>
</dbReference>
<evidence type="ECO:0000256" key="1">
    <source>
        <dbReference type="ARBA" id="ARBA00022898"/>
    </source>
</evidence>
<dbReference type="PIRSF" id="PIRSF000390">
    <property type="entry name" value="PLP_StrS"/>
    <property type="match status" value="1"/>
</dbReference>
<reference evidence="6 7" key="1">
    <citation type="journal article" date="2015" name="Nature">
        <title>rRNA introns, odd ribosomes, and small enigmatic genomes across a large radiation of phyla.</title>
        <authorList>
            <person name="Brown C.T."/>
            <person name="Hug L.A."/>
            <person name="Thomas B.C."/>
            <person name="Sharon I."/>
            <person name="Castelle C.J."/>
            <person name="Singh A."/>
            <person name="Wilkins M.J."/>
            <person name="Williams K.H."/>
            <person name="Banfield J.F."/>
        </authorList>
    </citation>
    <scope>NUCLEOTIDE SEQUENCE [LARGE SCALE GENOMIC DNA]</scope>
</reference>
<dbReference type="PANTHER" id="PTHR30244:SF34">
    <property type="entry name" value="DTDP-4-AMINO-4,6-DIDEOXYGALACTOSE TRANSAMINASE"/>
    <property type="match status" value="1"/>
</dbReference>
<evidence type="ECO:0000256" key="4">
    <source>
        <dbReference type="PIRSR" id="PIRSR000390-2"/>
    </source>
</evidence>
<dbReference type="Gene3D" id="3.40.640.10">
    <property type="entry name" value="Type I PLP-dependent aspartate aminotransferase-like (Major domain)"/>
    <property type="match status" value="1"/>
</dbReference>
<feature type="modified residue" description="N6-(pyridoxal phosphate)lysine" evidence="4">
    <location>
        <position position="180"/>
    </location>
</feature>
<comment type="caution">
    <text evidence="6">The sequence shown here is derived from an EMBL/GenBank/DDBJ whole genome shotgun (WGS) entry which is preliminary data.</text>
</comment>
<dbReference type="AlphaFoldDB" id="A0A0G0YGJ1"/>
<keyword evidence="1 4" id="KW-0663">Pyridoxal phosphate</keyword>
<evidence type="ECO:0000313" key="6">
    <source>
        <dbReference type="EMBL" id="KKS08661.1"/>
    </source>
</evidence>
<dbReference type="CDD" id="cd00616">
    <property type="entry name" value="AHBA_syn"/>
    <property type="match status" value="1"/>
</dbReference>
<name>A0A0G0YGJ1_UNCC2</name>
<dbReference type="EMBL" id="LCBL01000006">
    <property type="protein sequence ID" value="KKS08661.1"/>
    <property type="molecule type" value="Genomic_DNA"/>
</dbReference>
<evidence type="ECO:0000256" key="5">
    <source>
        <dbReference type="RuleBase" id="RU004508"/>
    </source>
</evidence>
<evidence type="ECO:0000256" key="3">
    <source>
        <dbReference type="PIRSR" id="PIRSR000390-1"/>
    </source>
</evidence>
<proteinExistence type="inferred from homology"/>
<dbReference type="GO" id="GO:0008483">
    <property type="term" value="F:transaminase activity"/>
    <property type="evidence" value="ECO:0007669"/>
    <property type="project" value="UniProtKB-KW"/>
</dbReference>
<feature type="active site" description="Proton acceptor" evidence="3">
    <location>
        <position position="180"/>
    </location>
</feature>
<dbReference type="InterPro" id="IPR015424">
    <property type="entry name" value="PyrdxlP-dep_Trfase"/>
</dbReference>
<dbReference type="PATRIC" id="fig|1618344.3.peg.1154"/>
<dbReference type="InterPro" id="IPR015422">
    <property type="entry name" value="PyrdxlP-dep_Trfase_small"/>
</dbReference>
<keyword evidence="6" id="KW-0808">Transferase</keyword>
<dbReference type="Gene3D" id="3.90.1150.10">
    <property type="entry name" value="Aspartate Aminotransferase, domain 1"/>
    <property type="match status" value="1"/>
</dbReference>
<accession>A0A0G0YGJ1</accession>
<organism evidence="6 7">
    <name type="scientific">candidate division CPR2 bacterium GW2011_GWC1_41_48</name>
    <dbReference type="NCBI Taxonomy" id="1618344"/>
    <lineage>
        <taxon>Bacteria</taxon>
        <taxon>Bacteria division CPR2</taxon>
    </lineage>
</organism>
<comment type="similarity">
    <text evidence="2 5">Belongs to the DegT/DnrJ/EryC1 family.</text>
</comment>
<protein>
    <submittedName>
        <fullName evidence="6">Aminotransferase DegT/DnrJ/EryC1/StrS family</fullName>
    </submittedName>
</protein>
<evidence type="ECO:0000313" key="7">
    <source>
        <dbReference type="Proteomes" id="UP000033869"/>
    </source>
</evidence>
<dbReference type="GO" id="GO:0000271">
    <property type="term" value="P:polysaccharide biosynthetic process"/>
    <property type="evidence" value="ECO:0007669"/>
    <property type="project" value="TreeGrafter"/>
</dbReference>
<gene>
    <name evidence="6" type="ORF">UU65_C0006G0031</name>
</gene>
<evidence type="ECO:0000256" key="2">
    <source>
        <dbReference type="ARBA" id="ARBA00037999"/>
    </source>
</evidence>
<dbReference type="SUPFAM" id="SSF53383">
    <property type="entry name" value="PLP-dependent transferases"/>
    <property type="match status" value="1"/>
</dbReference>
<sequence>MIPIAKPIIGEEEKKAVLKVLDSGSLAQGPEVEAFEKEFAGFCNADYAIAASSGTTALHLALEALGIGEGDEVITTPFSFIASSNSILYSGATPVFADIDEETFNIDPKKIEKLINHKTKAILPVHLYGLAANMPEILKIAEKYDLKVIEDACQAHGAKIDGRPVGSFGDAACFSFYPTKNMTTGEGGMATFKHKETYENALMLRAHGMRIRYHHEILGYNYRMTDIHASIGREQLKKLPGFNKKRQDNAKYFTDNIKNAKIKLPNTPKGYEHVFHQFTIVINDRDKALDKLVANGIGTGIHYPVGINDQPLYKEMNCSAFKTPISKKVSSHVISIPVHPSLTKKELETIVKTVNSV</sequence>
<dbReference type="FunFam" id="3.40.640.10:FF:000089">
    <property type="entry name" value="Aminotransferase, DegT/DnrJ/EryC1/StrS family"/>
    <property type="match status" value="1"/>
</dbReference>
<dbReference type="InterPro" id="IPR000653">
    <property type="entry name" value="DegT/StrS_aminotransferase"/>
</dbReference>
<dbReference type="InterPro" id="IPR015421">
    <property type="entry name" value="PyrdxlP-dep_Trfase_major"/>
</dbReference>
<dbReference type="Pfam" id="PF01041">
    <property type="entry name" value="DegT_DnrJ_EryC1"/>
    <property type="match status" value="1"/>
</dbReference>